<proteinExistence type="predicted"/>
<evidence type="ECO:0000313" key="4">
    <source>
        <dbReference type="Proteomes" id="UP000183769"/>
    </source>
</evidence>
<feature type="transmembrane region" description="Helical" evidence="1">
    <location>
        <begin position="117"/>
        <end position="139"/>
    </location>
</feature>
<dbReference type="AlphaFoldDB" id="A0A1I5PXE3"/>
<feature type="transmembrane region" description="Helical" evidence="1">
    <location>
        <begin position="80"/>
        <end position="97"/>
    </location>
</feature>
<feature type="transmembrane region" description="Helical" evidence="1">
    <location>
        <begin position="371"/>
        <end position="392"/>
    </location>
</feature>
<keyword evidence="1" id="KW-0472">Membrane</keyword>
<evidence type="ECO:0000256" key="1">
    <source>
        <dbReference type="SAM" id="Phobius"/>
    </source>
</evidence>
<feature type="transmembrane region" description="Helical" evidence="1">
    <location>
        <begin position="347"/>
        <end position="365"/>
    </location>
</feature>
<accession>A0A1I5PXE3</accession>
<feature type="transmembrane region" description="Helical" evidence="1">
    <location>
        <begin position="243"/>
        <end position="262"/>
    </location>
</feature>
<feature type="transmembrane region" description="Helical" evidence="1">
    <location>
        <begin position="413"/>
        <end position="435"/>
    </location>
</feature>
<dbReference type="PANTHER" id="PTHR41710">
    <property type="entry name" value="GLYCOSYL TRANSFERASE, FAMILY 39"/>
    <property type="match status" value="1"/>
</dbReference>
<reference evidence="4" key="1">
    <citation type="submission" date="2016-10" db="EMBL/GenBank/DDBJ databases">
        <authorList>
            <person name="Varghese N."/>
            <person name="Submissions S."/>
        </authorList>
    </citation>
    <scope>NUCLEOTIDE SEQUENCE [LARGE SCALE GENOMIC DNA]</scope>
    <source>
        <strain evidence="4">CGMCC 1.10329</strain>
    </source>
</reference>
<dbReference type="NCBIfam" id="TIGR03663">
    <property type="entry name" value="flippase activity-associated protein Agl23"/>
    <property type="match status" value="1"/>
</dbReference>
<feature type="transmembrane region" description="Helical" evidence="1">
    <location>
        <begin position="317"/>
        <end position="335"/>
    </location>
</feature>
<protein>
    <submittedName>
        <fullName evidence="3">TIGR03663 family protein</fullName>
    </submittedName>
</protein>
<dbReference type="EMBL" id="FOXI01000003">
    <property type="protein sequence ID" value="SFP38321.1"/>
    <property type="molecule type" value="Genomic_DNA"/>
</dbReference>
<keyword evidence="4" id="KW-1185">Reference proteome</keyword>
<dbReference type="InterPro" id="IPR019962">
    <property type="entry name" value="CHP03663"/>
</dbReference>
<feature type="transmembrane region" description="Helical" evidence="1">
    <location>
        <begin position="146"/>
        <end position="164"/>
    </location>
</feature>
<dbReference type="PANTHER" id="PTHR41710:SF2">
    <property type="entry name" value="GLYCOSYL TRANSFERASE FAMILY 39_83 DOMAIN-CONTAINING PROTEIN"/>
    <property type="match status" value="1"/>
</dbReference>
<feature type="domain" description="Glycosyltransferase RgtA/B/C/D-like" evidence="2">
    <location>
        <begin position="119"/>
        <end position="199"/>
    </location>
</feature>
<gene>
    <name evidence="3" type="ORF">SAMN05216277_103136</name>
</gene>
<name>A0A1I5PXE3_9EURY</name>
<evidence type="ECO:0000313" key="3">
    <source>
        <dbReference type="EMBL" id="SFP38321.1"/>
    </source>
</evidence>
<dbReference type="Pfam" id="PF13231">
    <property type="entry name" value="PMT_2"/>
    <property type="match status" value="1"/>
</dbReference>
<evidence type="ECO:0000259" key="2">
    <source>
        <dbReference type="Pfam" id="PF13231"/>
    </source>
</evidence>
<dbReference type="Proteomes" id="UP000183769">
    <property type="component" value="Unassembled WGS sequence"/>
</dbReference>
<dbReference type="InterPro" id="IPR038731">
    <property type="entry name" value="RgtA/B/C-like"/>
</dbReference>
<sequence>MRRRPTAAVLALTALALLLRLVALGDRTMHWDEARVAYWTLRYVRGAGFAYRPIIHGPFVPLVVAPLFEHLGPTAFTARLPVTVIGGLAPLSALLFRRPGESSTTATDRARFPHVGLSNAETVALAALLAVTPGLVYYSRFMRSDVPLAVFALFALGFAVRALATERRRHVVAAGLLAGLAVPTKENVLLYAACAVGTAAVAVGWPAVVPLLPWHDESAPRTAATAALRSSLARTRAVAARHLPAVPLALLAALVPIVFFLAPRGPAGDPSLSAALAGDVGWVALIERATVGTWETFSSSLWTGGRSHSYPIYAGKLWGYLLVGALPVAVGAGYAFVRELRSPSRPLVVPLVAWGAASMLGYPLATDIPAPWISIHLAVPLLVPAAVGWVALVRGRAWEFGFDLPDADARRRYARYALAALVVLSAVQVPLVLAVSSITPPLYVNVLAQSAQPSDDLSPMRATVDAAADDGVLFYGEEYYLPNESIDTAPPGEGENWLGWWLNRLPMAWYVERADAPSSYARGADALDDRASIPPVVFADPSEAEAAAAVLGERGYERTRYDLGLYHEQAVVMFVDESRLDRGGTNRSVHSRSVVGVRRA</sequence>
<keyword evidence="1" id="KW-0812">Transmembrane</keyword>
<keyword evidence="1" id="KW-1133">Transmembrane helix</keyword>
<organism evidence="3 4">
    <name type="scientific">Halolamina pelagica</name>
    <dbReference type="NCBI Taxonomy" id="699431"/>
    <lineage>
        <taxon>Archaea</taxon>
        <taxon>Methanobacteriati</taxon>
        <taxon>Methanobacteriota</taxon>
        <taxon>Stenosarchaea group</taxon>
        <taxon>Halobacteria</taxon>
        <taxon>Halobacteriales</taxon>
        <taxon>Haloferacaceae</taxon>
    </lineage>
</organism>